<organism evidence="1 2">
    <name type="scientific">Austropuccinia psidii MF-1</name>
    <dbReference type="NCBI Taxonomy" id="1389203"/>
    <lineage>
        <taxon>Eukaryota</taxon>
        <taxon>Fungi</taxon>
        <taxon>Dikarya</taxon>
        <taxon>Basidiomycota</taxon>
        <taxon>Pucciniomycotina</taxon>
        <taxon>Pucciniomycetes</taxon>
        <taxon>Pucciniales</taxon>
        <taxon>Sphaerophragmiaceae</taxon>
        <taxon>Austropuccinia</taxon>
    </lineage>
</organism>
<accession>A0A9Q3K0N0</accession>
<dbReference type="AlphaFoldDB" id="A0A9Q3K0N0"/>
<evidence type="ECO:0000313" key="1">
    <source>
        <dbReference type="EMBL" id="MBW0572805.1"/>
    </source>
</evidence>
<keyword evidence="2" id="KW-1185">Reference proteome</keyword>
<gene>
    <name evidence="1" type="ORF">O181_112520</name>
</gene>
<feature type="non-terminal residue" evidence="1">
    <location>
        <position position="1"/>
    </location>
</feature>
<proteinExistence type="predicted"/>
<sequence length="96" mass="10006">MVAAIQPGAKLGPIGHVISFMANWPPWVFYGIHTMTPPHGHFTASTILYGLRPYPAVIGLLGQFSTSPTPRPSSLILGLGGQPPMAPTACGLQSGV</sequence>
<comment type="caution">
    <text evidence="1">The sequence shown here is derived from an EMBL/GenBank/DDBJ whole genome shotgun (WGS) entry which is preliminary data.</text>
</comment>
<dbReference type="Proteomes" id="UP000765509">
    <property type="component" value="Unassembled WGS sequence"/>
</dbReference>
<dbReference type="EMBL" id="AVOT02090795">
    <property type="protein sequence ID" value="MBW0572805.1"/>
    <property type="molecule type" value="Genomic_DNA"/>
</dbReference>
<evidence type="ECO:0000313" key="2">
    <source>
        <dbReference type="Proteomes" id="UP000765509"/>
    </source>
</evidence>
<name>A0A9Q3K0N0_9BASI</name>
<reference evidence="1" key="1">
    <citation type="submission" date="2021-03" db="EMBL/GenBank/DDBJ databases">
        <title>Draft genome sequence of rust myrtle Austropuccinia psidii MF-1, a brazilian biotype.</title>
        <authorList>
            <person name="Quecine M.C."/>
            <person name="Pachon D.M.R."/>
            <person name="Bonatelli M.L."/>
            <person name="Correr F.H."/>
            <person name="Franceschini L.M."/>
            <person name="Leite T.F."/>
            <person name="Margarido G.R.A."/>
            <person name="Almeida C.A."/>
            <person name="Ferrarezi J.A."/>
            <person name="Labate C.A."/>
        </authorList>
    </citation>
    <scope>NUCLEOTIDE SEQUENCE</scope>
    <source>
        <strain evidence="1">MF-1</strain>
    </source>
</reference>
<protein>
    <submittedName>
        <fullName evidence="1">Uncharacterized protein</fullName>
    </submittedName>
</protein>